<accession>A0A7C0YEH4</accession>
<feature type="domain" description="HTH tetR-type" evidence="3">
    <location>
        <begin position="9"/>
        <end position="69"/>
    </location>
</feature>
<proteinExistence type="predicted"/>
<dbReference type="PROSITE" id="PS50977">
    <property type="entry name" value="HTH_TETR_2"/>
    <property type="match status" value="1"/>
</dbReference>
<reference evidence="4" key="1">
    <citation type="journal article" date="2020" name="mSystems">
        <title>Genome- and Community-Level Interaction Insights into Carbon Utilization and Element Cycling Functions of Hydrothermarchaeota in Hydrothermal Sediment.</title>
        <authorList>
            <person name="Zhou Z."/>
            <person name="Liu Y."/>
            <person name="Xu W."/>
            <person name="Pan J."/>
            <person name="Luo Z.H."/>
            <person name="Li M."/>
        </authorList>
    </citation>
    <scope>NUCLEOTIDE SEQUENCE [LARGE SCALE GENOMIC DNA]</scope>
    <source>
        <strain evidence="4">HyVt-115</strain>
    </source>
</reference>
<keyword evidence="1 2" id="KW-0238">DNA-binding</keyword>
<dbReference type="SUPFAM" id="SSF48498">
    <property type="entry name" value="Tetracyclin repressor-like, C-terminal domain"/>
    <property type="match status" value="1"/>
</dbReference>
<dbReference type="Pfam" id="PF00440">
    <property type="entry name" value="TetR_N"/>
    <property type="match status" value="1"/>
</dbReference>
<feature type="DNA-binding region" description="H-T-H motif" evidence="2">
    <location>
        <begin position="32"/>
        <end position="51"/>
    </location>
</feature>
<dbReference type="InterPro" id="IPR050624">
    <property type="entry name" value="HTH-type_Tx_Regulator"/>
</dbReference>
<dbReference type="Gene3D" id="1.10.357.10">
    <property type="entry name" value="Tetracycline Repressor, domain 2"/>
    <property type="match status" value="1"/>
</dbReference>
<evidence type="ECO:0000256" key="2">
    <source>
        <dbReference type="PROSITE-ProRule" id="PRU00335"/>
    </source>
</evidence>
<evidence type="ECO:0000256" key="1">
    <source>
        <dbReference type="ARBA" id="ARBA00023125"/>
    </source>
</evidence>
<dbReference type="SUPFAM" id="SSF46689">
    <property type="entry name" value="Homeodomain-like"/>
    <property type="match status" value="1"/>
</dbReference>
<dbReference type="InterPro" id="IPR009057">
    <property type="entry name" value="Homeodomain-like_sf"/>
</dbReference>
<dbReference type="PANTHER" id="PTHR43479">
    <property type="entry name" value="ACREF/ENVCD OPERON REPRESSOR-RELATED"/>
    <property type="match status" value="1"/>
</dbReference>
<sequence>MGRKEREFQLRKKEVLEAALRLFSRKGYAGTSMQEIAKESEFAVGTLYKFFPTKRDLYRELVLERAWDIHEKLMSAFDQSGVISLLKKILELKWQVIQKNRAFLKLYYSELWEARFGLQGTLIGEVKKMYDEYFENLVMVFERGIEEGIFKKGSSRLYALVFEGMVNNILFASLEKCDIQISPKEVLEVFLKSILMEEL</sequence>
<dbReference type="PANTHER" id="PTHR43479:SF11">
    <property type="entry name" value="ACREF_ENVCD OPERON REPRESSOR-RELATED"/>
    <property type="match status" value="1"/>
</dbReference>
<dbReference type="InterPro" id="IPR036271">
    <property type="entry name" value="Tet_transcr_reg_TetR-rel_C_sf"/>
</dbReference>
<name>A0A7C0YEH4_9BACT</name>
<dbReference type="GO" id="GO:0003677">
    <property type="term" value="F:DNA binding"/>
    <property type="evidence" value="ECO:0007669"/>
    <property type="project" value="UniProtKB-UniRule"/>
</dbReference>
<comment type="caution">
    <text evidence="4">The sequence shown here is derived from an EMBL/GenBank/DDBJ whole genome shotgun (WGS) entry which is preliminary data.</text>
</comment>
<organism evidence="4">
    <name type="scientific">Thermosulfidibacter takaii</name>
    <dbReference type="NCBI Taxonomy" id="412593"/>
    <lineage>
        <taxon>Bacteria</taxon>
        <taxon>Pseudomonadati</taxon>
        <taxon>Thermosulfidibacterota</taxon>
        <taxon>Thermosulfidibacteria</taxon>
        <taxon>Thermosulfidibacterales</taxon>
        <taxon>Thermosulfidibacteraceae</taxon>
    </lineage>
</organism>
<evidence type="ECO:0000313" key="4">
    <source>
        <dbReference type="EMBL" id="HDD53660.1"/>
    </source>
</evidence>
<dbReference type="EMBL" id="DQWS01000234">
    <property type="protein sequence ID" value="HDD53660.1"/>
    <property type="molecule type" value="Genomic_DNA"/>
</dbReference>
<dbReference type="PRINTS" id="PR00455">
    <property type="entry name" value="HTHTETR"/>
</dbReference>
<protein>
    <submittedName>
        <fullName evidence="4">TetR/AcrR family transcriptional regulator</fullName>
    </submittedName>
</protein>
<gene>
    <name evidence="4" type="ORF">ENF32_06315</name>
</gene>
<dbReference type="InterPro" id="IPR001647">
    <property type="entry name" value="HTH_TetR"/>
</dbReference>
<dbReference type="Proteomes" id="UP000885690">
    <property type="component" value="Unassembled WGS sequence"/>
</dbReference>
<dbReference type="AlphaFoldDB" id="A0A7C0YEH4"/>
<evidence type="ECO:0000259" key="3">
    <source>
        <dbReference type="PROSITE" id="PS50977"/>
    </source>
</evidence>